<reference evidence="2 3" key="1">
    <citation type="submission" date="2007-02" db="EMBL/GenBank/DDBJ databases">
        <authorList>
            <person name="DeShazer D."/>
            <person name="Woods D.E."/>
            <person name="Nierman W.C."/>
        </authorList>
    </citation>
    <scope>NUCLEOTIDE SEQUENCE [LARGE SCALE GENOMIC DNA]</scope>
    <source>
        <strain evidence="2 3">1106a</strain>
    </source>
</reference>
<protein>
    <submittedName>
        <fullName evidence="2">Uncharacterized protein</fullName>
    </submittedName>
</protein>
<dbReference type="Proteomes" id="UP000006738">
    <property type="component" value="Chromosome I"/>
</dbReference>
<organism evidence="2 3">
    <name type="scientific">Burkholderia pseudomallei (strain 1106a)</name>
    <dbReference type="NCBI Taxonomy" id="357348"/>
    <lineage>
        <taxon>Bacteria</taxon>
        <taxon>Pseudomonadati</taxon>
        <taxon>Pseudomonadota</taxon>
        <taxon>Betaproteobacteria</taxon>
        <taxon>Burkholderiales</taxon>
        <taxon>Burkholderiaceae</taxon>
        <taxon>Burkholderia</taxon>
        <taxon>pseudomallei group</taxon>
    </lineage>
</organism>
<dbReference type="KEGG" id="bpl:BURPS1106A_0950"/>
<feature type="compositionally biased region" description="Low complexity" evidence="1">
    <location>
        <begin position="1"/>
        <end position="12"/>
    </location>
</feature>
<evidence type="ECO:0000313" key="3">
    <source>
        <dbReference type="Proteomes" id="UP000006738"/>
    </source>
</evidence>
<dbReference type="AlphaFoldDB" id="A3NSA9"/>
<proteinExistence type="predicted"/>
<dbReference type="EMBL" id="CP000572">
    <property type="protein sequence ID" value="ABN91811.1"/>
    <property type="molecule type" value="Genomic_DNA"/>
</dbReference>
<evidence type="ECO:0000256" key="1">
    <source>
        <dbReference type="SAM" id="MobiDB-lite"/>
    </source>
</evidence>
<evidence type="ECO:0000313" key="2">
    <source>
        <dbReference type="EMBL" id="ABN91811.1"/>
    </source>
</evidence>
<sequence length="151" mass="16390">MASNAAAGLAGAERGRARSDAARVRDVSPRTVPTSTLARRRAEASSRHRALRDARRNDGFNETRIFCHPCGVRFTRSVVTKRGWGGRARLGRRSARIAVRRGELCVTCGYADAVGGAAALFRTASRRSAAMRRAGRRDARAAYLRSSTTKS</sequence>
<feature type="region of interest" description="Disordered" evidence="1">
    <location>
        <begin position="1"/>
        <end position="36"/>
    </location>
</feature>
<accession>A3NSA9</accession>
<name>A3NSA9_BURP0</name>
<dbReference type="HOGENOM" id="CLU_1727903_0_0_4"/>
<feature type="compositionally biased region" description="Basic and acidic residues" evidence="1">
    <location>
        <begin position="13"/>
        <end position="28"/>
    </location>
</feature>
<gene>
    <name evidence="2" type="ordered locus">BURPS1106A_0950</name>
</gene>